<evidence type="ECO:0000313" key="2">
    <source>
        <dbReference type="EMBL" id="GJT66035.1"/>
    </source>
</evidence>
<dbReference type="Proteomes" id="UP001151760">
    <property type="component" value="Unassembled WGS sequence"/>
</dbReference>
<name>A0ABQ5FRR1_9ASTR</name>
<feature type="region of interest" description="Disordered" evidence="1">
    <location>
        <begin position="149"/>
        <end position="175"/>
    </location>
</feature>
<sequence>MESLNSNFQERELYQLQQMQDKAKESCMISFRLLHSHLQVLSIKGGFERACVALFDQDTLTFRELLLLNLDHLEKQLDKEEFQETESIDAFRVLMKQFQTFINFRYCFDDFDGAMIRKSVNERVMQSKEGKVNSSKALDVDLVVTKSNETESERHVLSSRSGNDTHTDDADINSVNDKQPMAEVQLSAEHNILANEQQHSEQSESVYDTYLLEKVDRNTTPESTDMSHRGGEIDQNADAKKCQVSCPLPDPSFDNMTTEFSNQFLESENISLKKTVAQLQKDFSRMETHCVNMELKYQNQALKDGQHGQILNETINIELEYSVAKLLAENEIESVFAKPQHVIAPGSSRNSSKESYGSNDMAHNYYLEEAKKKTQDKNRNLKPRKMPSAKTHNTPNACTPKPRSNNQTSRNWPASKSCEETLKAMQKADHSRNPSSFSDFKHFAKIQPNKTRNSNKPVDPTSHTQKPGRKIVTGHSFSLNKSSVVHEKTNTPRSYLRWIPTGRIFNTAGLKWVPTGKTFTSSTTKVDCELPNGSNDYITNPYKCDQTLNVSADQHPCFMIMASVDNTSGPVPQRKERCTLQCALSSKEEKSSCILILERVNWVLRISGLYTLRLLDAACNKVLNLLKKGLLMSKMHSWTWDELVVSVQCLSSNPSLPLFLLHHLTIHGVRDFVCTMAEIGCNWAKIGPSNLHSYTIGLSRPIRWVKIAPKVCASVRHRLTSDSSVDSDLAVDGLWP</sequence>
<proteinExistence type="predicted"/>
<feature type="compositionally biased region" description="Polar residues" evidence="1">
    <location>
        <begin position="448"/>
        <end position="465"/>
    </location>
</feature>
<feature type="compositionally biased region" description="Basic and acidic residues" evidence="1">
    <location>
        <begin position="370"/>
        <end position="379"/>
    </location>
</feature>
<organism evidence="2 3">
    <name type="scientific">Tanacetum coccineum</name>
    <dbReference type="NCBI Taxonomy" id="301880"/>
    <lineage>
        <taxon>Eukaryota</taxon>
        <taxon>Viridiplantae</taxon>
        <taxon>Streptophyta</taxon>
        <taxon>Embryophyta</taxon>
        <taxon>Tracheophyta</taxon>
        <taxon>Spermatophyta</taxon>
        <taxon>Magnoliopsida</taxon>
        <taxon>eudicotyledons</taxon>
        <taxon>Gunneridae</taxon>
        <taxon>Pentapetalae</taxon>
        <taxon>asterids</taxon>
        <taxon>campanulids</taxon>
        <taxon>Asterales</taxon>
        <taxon>Asteraceae</taxon>
        <taxon>Asteroideae</taxon>
        <taxon>Anthemideae</taxon>
        <taxon>Anthemidinae</taxon>
        <taxon>Tanacetum</taxon>
    </lineage>
</organism>
<comment type="caution">
    <text evidence="2">The sequence shown here is derived from an EMBL/GenBank/DDBJ whole genome shotgun (WGS) entry which is preliminary data.</text>
</comment>
<feature type="compositionally biased region" description="Polar residues" evidence="1">
    <location>
        <begin position="390"/>
        <end position="414"/>
    </location>
</feature>
<reference evidence="2" key="1">
    <citation type="journal article" date="2022" name="Int. J. Mol. Sci.">
        <title>Draft Genome of Tanacetum Coccineum: Genomic Comparison of Closely Related Tanacetum-Family Plants.</title>
        <authorList>
            <person name="Yamashiro T."/>
            <person name="Shiraishi A."/>
            <person name="Nakayama K."/>
            <person name="Satake H."/>
        </authorList>
    </citation>
    <scope>NUCLEOTIDE SEQUENCE</scope>
</reference>
<feature type="region of interest" description="Disordered" evidence="1">
    <location>
        <begin position="446"/>
        <end position="477"/>
    </location>
</feature>
<gene>
    <name evidence="2" type="ORF">Tco_1017515</name>
</gene>
<accession>A0ABQ5FRR1</accession>
<dbReference type="EMBL" id="BQNB010017680">
    <property type="protein sequence ID" value="GJT66035.1"/>
    <property type="molecule type" value="Genomic_DNA"/>
</dbReference>
<keyword evidence="3" id="KW-1185">Reference proteome</keyword>
<evidence type="ECO:0000313" key="3">
    <source>
        <dbReference type="Proteomes" id="UP001151760"/>
    </source>
</evidence>
<feature type="region of interest" description="Disordered" evidence="1">
    <location>
        <begin position="370"/>
        <end position="416"/>
    </location>
</feature>
<evidence type="ECO:0000256" key="1">
    <source>
        <dbReference type="SAM" id="MobiDB-lite"/>
    </source>
</evidence>
<reference evidence="2" key="2">
    <citation type="submission" date="2022-01" db="EMBL/GenBank/DDBJ databases">
        <authorList>
            <person name="Yamashiro T."/>
            <person name="Shiraishi A."/>
            <person name="Satake H."/>
            <person name="Nakayama K."/>
        </authorList>
    </citation>
    <scope>NUCLEOTIDE SEQUENCE</scope>
</reference>
<protein>
    <submittedName>
        <fullName evidence="2">Uncharacterized protein</fullName>
    </submittedName>
</protein>